<name>A0A8E0MDY2_LACPA</name>
<dbReference type="Proteomes" id="UP000014252">
    <property type="component" value="Unassembled WGS sequence"/>
</dbReference>
<reference evidence="1 2" key="1">
    <citation type="journal article" date="2013" name="PLoS ONE">
        <title>Lactobacillus paracasei comparative genomics: towards species pan-genome definition and exploitation of diversity.</title>
        <authorList>
            <person name="Smokvina T."/>
            <person name="Wels M."/>
            <person name="Polka J."/>
            <person name="Chervaux C."/>
            <person name="Brisse S."/>
            <person name="Boekhorst J."/>
            <person name="van Hylckama Vlieg J.E."/>
            <person name="Siezen R.J."/>
        </authorList>
    </citation>
    <scope>NUCLEOTIDE SEQUENCE [LARGE SCALE GENOMIC DNA]</scope>
    <source>
        <strain evidence="1 2">Lpp71</strain>
    </source>
</reference>
<sequence length="50" mass="5585">RHIKCAHNAAWMNNYPCGFSIPKNLGASRMVKTSGWSFLHHTTMLTVPDG</sequence>
<protein>
    <submittedName>
        <fullName evidence="1">Uncharacterized protein</fullName>
    </submittedName>
</protein>
<proteinExistence type="predicted"/>
<feature type="non-terminal residue" evidence="1">
    <location>
        <position position="1"/>
    </location>
</feature>
<dbReference type="AlphaFoldDB" id="A0A8E0MDY2"/>
<dbReference type="EMBL" id="ANKD01000294">
    <property type="protein sequence ID" value="EPC74980.1"/>
    <property type="molecule type" value="Genomic_DNA"/>
</dbReference>
<comment type="caution">
    <text evidence="1">The sequence shown here is derived from an EMBL/GenBank/DDBJ whole genome shotgun (WGS) entry which is preliminary data.</text>
</comment>
<gene>
    <name evidence="1" type="ORF">Lpp71_06335</name>
</gene>
<evidence type="ECO:0000313" key="2">
    <source>
        <dbReference type="Proteomes" id="UP000014252"/>
    </source>
</evidence>
<evidence type="ECO:0000313" key="1">
    <source>
        <dbReference type="EMBL" id="EPC74980.1"/>
    </source>
</evidence>
<organism evidence="1 2">
    <name type="scientific">Lacticaseibacillus paracasei subsp. paracasei Lpp71</name>
    <dbReference type="NCBI Taxonomy" id="1256207"/>
    <lineage>
        <taxon>Bacteria</taxon>
        <taxon>Bacillati</taxon>
        <taxon>Bacillota</taxon>
        <taxon>Bacilli</taxon>
        <taxon>Lactobacillales</taxon>
        <taxon>Lactobacillaceae</taxon>
        <taxon>Lacticaseibacillus</taxon>
    </lineage>
</organism>
<accession>A0A8E0MDY2</accession>